<protein>
    <submittedName>
        <fullName evidence="23">Exonuclease 1</fullName>
        <ecNumber evidence="23">3.1.-.-</ecNumber>
    </submittedName>
</protein>
<dbReference type="GO" id="GO:0046872">
    <property type="term" value="F:metal ion binding"/>
    <property type="evidence" value="ECO:0007669"/>
    <property type="project" value="UniProtKB-KW"/>
</dbReference>
<comment type="cofactor">
    <cofactor evidence="1">
        <name>Mg(2+)</name>
        <dbReference type="ChEBI" id="CHEBI:18420"/>
    </cofactor>
</comment>
<feature type="compositionally biased region" description="Polar residues" evidence="21">
    <location>
        <begin position="442"/>
        <end position="463"/>
    </location>
</feature>
<dbReference type="STRING" id="1108050.A0A0B7FJX7"/>
<dbReference type="SUPFAM" id="SSF47807">
    <property type="entry name" value="5' to 3' exonuclease, C-terminal subdomain"/>
    <property type="match status" value="1"/>
</dbReference>
<dbReference type="PANTHER" id="PTHR11081:SF65">
    <property type="entry name" value="DNA DAMAGE-INDUCIBLE PROTEIN DIN7-RELATED"/>
    <property type="match status" value="1"/>
</dbReference>
<feature type="region of interest" description="Disordered" evidence="21">
    <location>
        <begin position="564"/>
        <end position="618"/>
    </location>
</feature>
<keyword evidence="6" id="KW-0479">Metal-binding</keyword>
<dbReference type="Pfam" id="PF00752">
    <property type="entry name" value="XPG_N"/>
    <property type="match status" value="1"/>
</dbReference>
<evidence type="ECO:0000313" key="24">
    <source>
        <dbReference type="Proteomes" id="UP000059188"/>
    </source>
</evidence>
<dbReference type="InterPro" id="IPR019974">
    <property type="entry name" value="XPG_CS"/>
</dbReference>
<feature type="compositionally biased region" description="Polar residues" evidence="21">
    <location>
        <begin position="374"/>
        <end position="390"/>
    </location>
</feature>
<feature type="compositionally biased region" description="Pro residues" evidence="21">
    <location>
        <begin position="650"/>
        <end position="664"/>
    </location>
</feature>
<dbReference type="CDD" id="cd09908">
    <property type="entry name" value="H3TH_EXO1"/>
    <property type="match status" value="1"/>
</dbReference>
<evidence type="ECO:0000256" key="16">
    <source>
        <dbReference type="ARBA" id="ARBA00023204"/>
    </source>
</evidence>
<evidence type="ECO:0000256" key="8">
    <source>
        <dbReference type="ARBA" id="ARBA00022763"/>
    </source>
</evidence>
<evidence type="ECO:0000256" key="9">
    <source>
        <dbReference type="ARBA" id="ARBA00022801"/>
    </source>
</evidence>
<sequence>MKQVRMLRHHGITPYIVFDGGPLPAKRGTEKDREEKRSKSLAQAQSLEAQGRANGAYEYYKKCIDITPQMAYQLIKALRAEGVSYVVAPYEADAQMTYLEREGIVDGIITEDSDLVIFGCRNLLFKLGQDGSCVNLRRDDLGAVSDLNLLGWSDKELRWMAMLSGCDYIDSLPGIGLKKAHKLLRKWKTVEKVIQAIRVEGSFKMPKEYPESFKIAELAFLYQRVYDPVSQRLTHLGPPPDEEWDESKDAFVGEDLPPDVAKKIAEGDFCPILRDAMVDIMPGFQPISRKGKTVSKDLPSNPSVKDPHKSISSYFGAATISSQPKKYTPLPKFVSVKGSGRSTLSAQTMEKTLSDEDWEVMEIEGPTQPKPRPSTASRFFGDQSTPQKSRSSSRELAERKRKRADSLEEIATPRASRTLVPRWSGSLVDLTVDEENNKFIAESSNATSRSTSPDTFSLLQDLSSPARPDRNSRSKSPESISGDLSSPESTRRLAPHPPLQSRSSVGSAELEGSPDQDPPMPTPMLTYNILGTPLQASSSKHTLQAKTTRRQSVVVDLREVFSQESVSEISTSEEGPWTPSDPPIISQVPVNEGIPDLDDAEYLSDDEKHQAEATERQSRVAQGWIAQYGFKVVKGRKSLPSLSGTQPTASPSPPRLSAPRPTPVFQPLGMPKSRPKARGRKSEPALRAEIVIDDDDEDFLLGPGVVAENDIIVSSPERAAERFSRFKCPE</sequence>
<keyword evidence="5" id="KW-0540">Nuclease</keyword>
<keyword evidence="14" id="KW-0007">Acetylation</keyword>
<comment type="subcellular location">
    <subcellularLocation>
        <location evidence="2">Nucleus</location>
    </subcellularLocation>
</comment>
<dbReference type="AlphaFoldDB" id="A0A0B7FJX7"/>
<evidence type="ECO:0000256" key="18">
    <source>
        <dbReference type="ARBA" id="ARBA00023254"/>
    </source>
</evidence>
<evidence type="ECO:0000256" key="11">
    <source>
        <dbReference type="ARBA" id="ARBA00022842"/>
    </source>
</evidence>
<dbReference type="GO" id="GO:0003677">
    <property type="term" value="F:DNA binding"/>
    <property type="evidence" value="ECO:0007669"/>
    <property type="project" value="UniProtKB-KW"/>
</dbReference>
<dbReference type="PANTHER" id="PTHR11081">
    <property type="entry name" value="FLAP ENDONUCLEASE FAMILY MEMBER"/>
    <property type="match status" value="1"/>
</dbReference>
<feature type="region of interest" description="Disordered" evidence="21">
    <location>
        <begin position="23"/>
        <end position="45"/>
    </location>
</feature>
<name>A0A0B7FJX7_THACB</name>
<keyword evidence="18" id="KW-0469">Meiosis</keyword>
<dbReference type="Pfam" id="PF00867">
    <property type="entry name" value="XPG_I"/>
    <property type="match status" value="1"/>
</dbReference>
<dbReference type="SMART" id="SM00484">
    <property type="entry name" value="XPGI"/>
    <property type="match status" value="1"/>
</dbReference>
<evidence type="ECO:0000256" key="6">
    <source>
        <dbReference type="ARBA" id="ARBA00022723"/>
    </source>
</evidence>
<keyword evidence="8" id="KW-0227">DNA damage</keyword>
<dbReference type="InterPro" id="IPR006086">
    <property type="entry name" value="XPG-I_dom"/>
</dbReference>
<dbReference type="Gene3D" id="3.40.50.1010">
    <property type="entry name" value="5'-nuclease"/>
    <property type="match status" value="1"/>
</dbReference>
<evidence type="ECO:0000256" key="3">
    <source>
        <dbReference type="ARBA" id="ARBA00010563"/>
    </source>
</evidence>
<evidence type="ECO:0000256" key="1">
    <source>
        <dbReference type="ARBA" id="ARBA00001946"/>
    </source>
</evidence>
<dbReference type="Proteomes" id="UP000059188">
    <property type="component" value="Unassembled WGS sequence"/>
</dbReference>
<keyword evidence="7" id="KW-0255">Endonuclease</keyword>
<evidence type="ECO:0000256" key="21">
    <source>
        <dbReference type="SAM" id="MobiDB-lite"/>
    </source>
</evidence>
<keyword evidence="13" id="KW-0267">Excision nuclease</keyword>
<feature type="domain" description="XPG-I" evidence="22">
    <location>
        <begin position="79"/>
        <end position="149"/>
    </location>
</feature>
<keyword evidence="4" id="KW-0597">Phosphoprotein</keyword>
<dbReference type="GO" id="GO:0002376">
    <property type="term" value="P:immune system process"/>
    <property type="evidence" value="ECO:0007669"/>
    <property type="project" value="UniProtKB-KW"/>
</dbReference>
<evidence type="ECO:0000256" key="17">
    <source>
        <dbReference type="ARBA" id="ARBA00023242"/>
    </source>
</evidence>
<evidence type="ECO:0000256" key="19">
    <source>
        <dbReference type="ARBA" id="ARBA00057694"/>
    </source>
</evidence>
<dbReference type="InterPro" id="IPR029060">
    <property type="entry name" value="PIN-like_dom_sf"/>
</dbReference>
<dbReference type="InterPro" id="IPR006085">
    <property type="entry name" value="XPG_DNA_repair_N"/>
</dbReference>
<evidence type="ECO:0000313" key="23">
    <source>
        <dbReference type="EMBL" id="CEL57970.1"/>
    </source>
</evidence>
<feature type="region of interest" description="Disordered" evidence="21">
    <location>
        <begin position="638"/>
        <end position="685"/>
    </location>
</feature>
<dbReference type="GO" id="GO:0006281">
    <property type="term" value="P:DNA repair"/>
    <property type="evidence" value="ECO:0007669"/>
    <property type="project" value="UniProtKB-KW"/>
</dbReference>
<feature type="compositionally biased region" description="Polar residues" evidence="21">
    <location>
        <begin position="564"/>
        <end position="573"/>
    </location>
</feature>
<dbReference type="SMART" id="SM00279">
    <property type="entry name" value="HhH2"/>
    <property type="match status" value="1"/>
</dbReference>
<dbReference type="GO" id="GO:0035312">
    <property type="term" value="F:5'-3' DNA exonuclease activity"/>
    <property type="evidence" value="ECO:0007669"/>
    <property type="project" value="InterPro"/>
</dbReference>
<evidence type="ECO:0000256" key="14">
    <source>
        <dbReference type="ARBA" id="ARBA00022990"/>
    </source>
</evidence>
<evidence type="ECO:0000256" key="5">
    <source>
        <dbReference type="ARBA" id="ARBA00022722"/>
    </source>
</evidence>
<keyword evidence="12" id="KW-0391">Immunity</keyword>
<dbReference type="InterPro" id="IPR036279">
    <property type="entry name" value="5-3_exonuclease_C_sf"/>
</dbReference>
<feature type="compositionally biased region" description="Basic and acidic residues" evidence="21">
    <location>
        <begin position="605"/>
        <end position="618"/>
    </location>
</feature>
<keyword evidence="10 23" id="KW-0269">Exonuclease</keyword>
<evidence type="ECO:0000256" key="4">
    <source>
        <dbReference type="ARBA" id="ARBA00022553"/>
    </source>
</evidence>
<dbReference type="PRINTS" id="PR00853">
    <property type="entry name" value="XPGRADSUPER"/>
</dbReference>
<keyword evidence="17" id="KW-0539">Nucleus</keyword>
<dbReference type="InterPro" id="IPR037315">
    <property type="entry name" value="EXO1_H3TH"/>
</dbReference>
<evidence type="ECO:0000256" key="2">
    <source>
        <dbReference type="ARBA" id="ARBA00004123"/>
    </source>
</evidence>
<keyword evidence="11" id="KW-0460">Magnesium</keyword>
<comment type="function">
    <text evidence="19">5'-&gt;3' double-stranded DNA exonuclease which may also possess a cryptic 3'-&gt;5' double-stranded DNA exonuclease activity. Functions in DNA mismatch repair (MMR) to excise mismatch-containing DNA tracts directed by strand breaks located either 5' or 3' to the mismatch. Also exhibits endonuclease activity against 5'-overhanging flap structures similar to those generated by displacement synthesis when DNA polymerase encounters the 5'-end of a downstream Okazaki fragment. Required for somatic hypermutation (SHM) and class switch recombination (CSR) of immunoglobulin genes. Essential for male and female meiosis.</text>
</comment>
<dbReference type="GO" id="GO:0051321">
    <property type="term" value="P:meiotic cell cycle"/>
    <property type="evidence" value="ECO:0007669"/>
    <property type="project" value="UniProtKB-KW"/>
</dbReference>
<keyword evidence="16" id="KW-0234">DNA repair</keyword>
<organism evidence="23 24">
    <name type="scientific">Thanatephorus cucumeris (strain AG1-IB / isolate 7/3/14)</name>
    <name type="common">Lettuce bottom rot fungus</name>
    <name type="synonym">Rhizoctonia solani</name>
    <dbReference type="NCBI Taxonomy" id="1108050"/>
    <lineage>
        <taxon>Eukaryota</taxon>
        <taxon>Fungi</taxon>
        <taxon>Dikarya</taxon>
        <taxon>Basidiomycota</taxon>
        <taxon>Agaricomycotina</taxon>
        <taxon>Agaricomycetes</taxon>
        <taxon>Cantharellales</taxon>
        <taxon>Ceratobasidiaceae</taxon>
        <taxon>Rhizoctonia</taxon>
        <taxon>Rhizoctonia solani AG-1</taxon>
    </lineage>
</organism>
<evidence type="ECO:0000256" key="13">
    <source>
        <dbReference type="ARBA" id="ARBA00022881"/>
    </source>
</evidence>
<feature type="compositionally biased region" description="Basic and acidic residues" evidence="21">
    <location>
        <begin position="27"/>
        <end position="38"/>
    </location>
</feature>
<accession>A0A0B7FJX7</accession>
<feature type="region of interest" description="Disordered" evidence="21">
    <location>
        <begin position="364"/>
        <end position="418"/>
    </location>
</feature>
<evidence type="ECO:0000256" key="15">
    <source>
        <dbReference type="ARBA" id="ARBA00023125"/>
    </source>
</evidence>
<dbReference type="InterPro" id="IPR008918">
    <property type="entry name" value="HhH2"/>
</dbReference>
<dbReference type="EC" id="3.1.-.-" evidence="23"/>
<comment type="subunit">
    <text evidence="20">Interacts with the MLH1-PMS2 heterodimer via MLH1. Interacts with MSH3. Interacts with the MSH2-MSH6 heterodimer via MSH2, and this interaction may increase the processivity of the 5'-&gt;3' exonuclease activity. Interacts with PCNA, and this interaction may both stimulate the cryptic 3'-&gt;5' exonuclease activity and suppress the 5'-&gt;3' exonuclease activity. Interacts with WRN, and this interaction stimulates both the 5'-&gt;3' exonuclease activity and cleavage of 5'-overhanging flap structures. Interacts with RECQL/RECQ1, and this interaction stimulates cleavage of 5'-overhanging flap structures. Interacts with DNA helicase ZGRF1; the interaction is increased following DNA damage induction.</text>
</comment>
<feature type="region of interest" description="Disordered" evidence="21">
    <location>
        <begin position="441"/>
        <end position="526"/>
    </location>
</feature>
<feature type="compositionally biased region" description="Acidic residues" evidence="21">
    <location>
        <begin position="595"/>
        <end position="604"/>
    </location>
</feature>
<dbReference type="Gene3D" id="1.10.150.20">
    <property type="entry name" value="5' to 3' exonuclease, C-terminal subdomain"/>
    <property type="match status" value="1"/>
</dbReference>
<evidence type="ECO:0000256" key="7">
    <source>
        <dbReference type="ARBA" id="ARBA00022759"/>
    </source>
</evidence>
<evidence type="ECO:0000259" key="22">
    <source>
        <dbReference type="SMART" id="SM00484"/>
    </source>
</evidence>
<feature type="compositionally biased region" description="Basic and acidic residues" evidence="21">
    <location>
        <begin position="467"/>
        <end position="476"/>
    </location>
</feature>
<evidence type="ECO:0000256" key="12">
    <source>
        <dbReference type="ARBA" id="ARBA00022859"/>
    </source>
</evidence>
<dbReference type="EMBL" id="LN679102">
    <property type="protein sequence ID" value="CEL57970.1"/>
    <property type="molecule type" value="Genomic_DNA"/>
</dbReference>
<dbReference type="PROSITE" id="PS00841">
    <property type="entry name" value="XPG_1"/>
    <property type="match status" value="1"/>
</dbReference>
<gene>
    <name evidence="23" type="ORF">RSOLAG1IB_02715</name>
</gene>
<dbReference type="GO" id="GO:0017108">
    <property type="term" value="F:5'-flap endonuclease activity"/>
    <property type="evidence" value="ECO:0007669"/>
    <property type="project" value="TreeGrafter"/>
</dbReference>
<proteinExistence type="inferred from homology"/>
<dbReference type="SUPFAM" id="SSF88723">
    <property type="entry name" value="PIN domain-like"/>
    <property type="match status" value="1"/>
</dbReference>
<reference evidence="23 24" key="1">
    <citation type="submission" date="2014-11" db="EMBL/GenBank/DDBJ databases">
        <authorList>
            <person name="Wibberg Daniel"/>
        </authorList>
    </citation>
    <scope>NUCLEOTIDE SEQUENCE [LARGE SCALE GENOMIC DNA]</scope>
    <source>
        <strain evidence="23">Rhizoctonia solani AG1-IB 7/3/14</strain>
    </source>
</reference>
<feature type="compositionally biased region" description="Polar residues" evidence="21">
    <location>
        <begin position="477"/>
        <end position="488"/>
    </location>
</feature>
<keyword evidence="9 23" id="KW-0378">Hydrolase</keyword>
<dbReference type="InterPro" id="IPR006084">
    <property type="entry name" value="XPG/Rad2"/>
</dbReference>
<evidence type="ECO:0000256" key="10">
    <source>
        <dbReference type="ARBA" id="ARBA00022839"/>
    </source>
</evidence>
<keyword evidence="24" id="KW-1185">Reference proteome</keyword>
<dbReference type="InterPro" id="IPR044752">
    <property type="entry name" value="PIN-like_EXO1"/>
</dbReference>
<dbReference type="FunFam" id="3.40.50.1010:FF:000111">
    <property type="entry name" value="Exonuclease 1"/>
    <property type="match status" value="1"/>
</dbReference>
<comment type="similarity">
    <text evidence="3">Belongs to the XPG/RAD2 endonuclease family. EXO1 subfamily.</text>
</comment>
<evidence type="ECO:0000256" key="20">
    <source>
        <dbReference type="ARBA" id="ARBA00064664"/>
    </source>
</evidence>
<dbReference type="FunFam" id="1.10.150.20:FF:000011">
    <property type="entry name" value="exonuclease 1"/>
    <property type="match status" value="1"/>
</dbReference>
<dbReference type="GO" id="GO:0005634">
    <property type="term" value="C:nucleus"/>
    <property type="evidence" value="ECO:0007669"/>
    <property type="project" value="UniProtKB-SubCell"/>
</dbReference>
<dbReference type="CDD" id="cd09857">
    <property type="entry name" value="PIN_EXO1"/>
    <property type="match status" value="1"/>
</dbReference>
<dbReference type="OrthoDB" id="26491at2759"/>
<keyword evidence="15" id="KW-0238">DNA-binding</keyword>